<comment type="cofactor">
    <cofactor evidence="9">
        <name>Mg(2+)</name>
        <dbReference type="ChEBI" id="CHEBI:18420"/>
    </cofactor>
    <text evidence="9">Binds 1 Mg(2+) ion per subunit.</text>
</comment>
<feature type="binding site" evidence="9">
    <location>
        <position position="116"/>
    </location>
    <ligand>
        <name>4-amino-2-methyl-5-(diphosphooxymethyl)pyrimidine</name>
        <dbReference type="ChEBI" id="CHEBI:57841"/>
    </ligand>
</feature>
<evidence type="ECO:0000256" key="2">
    <source>
        <dbReference type="ARBA" id="ARBA00022679"/>
    </source>
</evidence>
<dbReference type="Gene3D" id="3.20.20.70">
    <property type="entry name" value="Aldolase class I"/>
    <property type="match status" value="1"/>
</dbReference>
<dbReference type="InterPro" id="IPR022998">
    <property type="entry name" value="ThiamineP_synth_TenI"/>
</dbReference>
<dbReference type="InterPro" id="IPR013785">
    <property type="entry name" value="Aldolase_TIM"/>
</dbReference>
<dbReference type="InterPro" id="IPR036206">
    <property type="entry name" value="ThiamineP_synth_sf"/>
</dbReference>
<dbReference type="InterPro" id="IPR034291">
    <property type="entry name" value="TMP_synthase"/>
</dbReference>
<keyword evidence="4 9" id="KW-0460">Magnesium</keyword>
<comment type="similarity">
    <text evidence="9">Belongs to the thiamine-phosphate synthase family.</text>
</comment>
<evidence type="ECO:0000256" key="5">
    <source>
        <dbReference type="ARBA" id="ARBA00022977"/>
    </source>
</evidence>
<evidence type="ECO:0000256" key="9">
    <source>
        <dbReference type="HAMAP-Rule" id="MF_00097"/>
    </source>
</evidence>
<evidence type="ECO:0000256" key="1">
    <source>
        <dbReference type="ARBA" id="ARBA00005165"/>
    </source>
</evidence>
<dbReference type="GO" id="GO:0009229">
    <property type="term" value="P:thiamine diphosphate biosynthetic process"/>
    <property type="evidence" value="ECO:0007669"/>
    <property type="project" value="UniProtKB-UniRule"/>
</dbReference>
<feature type="binding site" evidence="9">
    <location>
        <position position="78"/>
    </location>
    <ligand>
        <name>Mg(2+)</name>
        <dbReference type="ChEBI" id="CHEBI:18420"/>
    </ligand>
</feature>
<organism evidence="11 12">
    <name type="scientific">Magnetofaba australis IT-1</name>
    <dbReference type="NCBI Taxonomy" id="1434232"/>
    <lineage>
        <taxon>Bacteria</taxon>
        <taxon>Pseudomonadati</taxon>
        <taxon>Pseudomonadota</taxon>
        <taxon>Magnetococcia</taxon>
        <taxon>Magnetococcales</taxon>
        <taxon>Magnetococcaceae</taxon>
        <taxon>Magnetofaba</taxon>
    </lineage>
</organism>
<evidence type="ECO:0000256" key="7">
    <source>
        <dbReference type="ARBA" id="ARBA00047851"/>
    </source>
</evidence>
<evidence type="ECO:0000256" key="6">
    <source>
        <dbReference type="ARBA" id="ARBA00047334"/>
    </source>
</evidence>
<comment type="catalytic activity">
    <reaction evidence="6 9">
        <text>4-methyl-5-(2-phosphooxyethyl)-thiazole + 4-amino-2-methyl-5-(diphosphooxymethyl)pyrimidine + H(+) = thiamine phosphate + diphosphate</text>
        <dbReference type="Rhea" id="RHEA:22328"/>
        <dbReference type="ChEBI" id="CHEBI:15378"/>
        <dbReference type="ChEBI" id="CHEBI:33019"/>
        <dbReference type="ChEBI" id="CHEBI:37575"/>
        <dbReference type="ChEBI" id="CHEBI:57841"/>
        <dbReference type="ChEBI" id="CHEBI:58296"/>
        <dbReference type="EC" id="2.5.1.3"/>
    </reaction>
</comment>
<dbReference type="HAMAP" id="MF_00097">
    <property type="entry name" value="TMP_synthase"/>
    <property type="match status" value="1"/>
</dbReference>
<dbReference type="Proteomes" id="UP000194003">
    <property type="component" value="Unassembled WGS sequence"/>
</dbReference>
<dbReference type="STRING" id="1434232.MAIT1_00297"/>
<proteinExistence type="inferred from homology"/>
<dbReference type="AlphaFoldDB" id="A0A1Y2K7W2"/>
<gene>
    <name evidence="9" type="primary">thiE</name>
    <name evidence="11" type="ORF">MAIT1_00297</name>
</gene>
<feature type="binding site" evidence="9">
    <location>
        <position position="77"/>
    </location>
    <ligand>
        <name>4-amino-2-methyl-5-(diphosphooxymethyl)pyrimidine</name>
        <dbReference type="ChEBI" id="CHEBI:57841"/>
    </ligand>
</feature>
<keyword evidence="12" id="KW-1185">Reference proteome</keyword>
<evidence type="ECO:0000313" key="11">
    <source>
        <dbReference type="EMBL" id="OSM06831.1"/>
    </source>
</evidence>
<dbReference type="GO" id="GO:0005737">
    <property type="term" value="C:cytoplasm"/>
    <property type="evidence" value="ECO:0007669"/>
    <property type="project" value="TreeGrafter"/>
</dbReference>
<dbReference type="OrthoDB" id="9810880at2"/>
<comment type="pathway">
    <text evidence="1 9">Cofactor biosynthesis; thiamine diphosphate biosynthesis; thiamine phosphate from 4-amino-2-methyl-5-diphosphomethylpyrimidine and 4-methyl-5-(2-phosphoethyl)-thiazole: step 1/1.</text>
</comment>
<feature type="binding site" evidence="9">
    <location>
        <position position="97"/>
    </location>
    <ligand>
        <name>Mg(2+)</name>
        <dbReference type="ChEBI" id="CHEBI:18420"/>
    </ligand>
</feature>
<protein>
    <recommendedName>
        <fullName evidence="9">Thiamine-phosphate synthase</fullName>
        <shortName evidence="9">TP synthase</shortName>
        <shortName evidence="9">TPS</shortName>
        <ecNumber evidence="9">2.5.1.3</ecNumber>
    </recommendedName>
    <alternativeName>
        <fullName evidence="9">Thiamine-phosphate pyrophosphorylase</fullName>
        <shortName evidence="9">TMP pyrophosphorylase</shortName>
        <shortName evidence="9">TMP-PPase</shortName>
    </alternativeName>
</protein>
<dbReference type="GO" id="GO:0004789">
    <property type="term" value="F:thiamine-phosphate diphosphorylase activity"/>
    <property type="evidence" value="ECO:0007669"/>
    <property type="project" value="UniProtKB-UniRule"/>
</dbReference>
<evidence type="ECO:0000256" key="4">
    <source>
        <dbReference type="ARBA" id="ARBA00022842"/>
    </source>
</evidence>
<dbReference type="EC" id="2.5.1.3" evidence="9"/>
<accession>A0A1Y2K7W2</accession>
<comment type="function">
    <text evidence="9">Condenses 4-methyl-5-(beta-hydroxyethyl)thiazole monophosphate (THZ-P) and 2-methyl-4-amino-5-hydroxymethyl pyrimidine pyrophosphate (HMP-PP) to form thiamine monophosphate (TMP).</text>
</comment>
<keyword evidence="5 9" id="KW-0784">Thiamine biosynthesis</keyword>
<name>A0A1Y2K7W2_9PROT</name>
<dbReference type="Pfam" id="PF02581">
    <property type="entry name" value="TMP-TENI"/>
    <property type="match status" value="1"/>
</dbReference>
<evidence type="ECO:0000313" key="12">
    <source>
        <dbReference type="Proteomes" id="UP000194003"/>
    </source>
</evidence>
<comment type="catalytic activity">
    <reaction evidence="7 9">
        <text>2-(2-carboxy-4-methylthiazol-5-yl)ethyl phosphate + 4-amino-2-methyl-5-(diphosphooxymethyl)pyrimidine + 2 H(+) = thiamine phosphate + CO2 + diphosphate</text>
        <dbReference type="Rhea" id="RHEA:47848"/>
        <dbReference type="ChEBI" id="CHEBI:15378"/>
        <dbReference type="ChEBI" id="CHEBI:16526"/>
        <dbReference type="ChEBI" id="CHEBI:33019"/>
        <dbReference type="ChEBI" id="CHEBI:37575"/>
        <dbReference type="ChEBI" id="CHEBI:57841"/>
        <dbReference type="ChEBI" id="CHEBI:62890"/>
        <dbReference type="EC" id="2.5.1.3"/>
    </reaction>
</comment>
<dbReference type="GO" id="GO:0009228">
    <property type="term" value="P:thiamine biosynthetic process"/>
    <property type="evidence" value="ECO:0007669"/>
    <property type="project" value="UniProtKB-KW"/>
</dbReference>
<dbReference type="PANTHER" id="PTHR20857">
    <property type="entry name" value="THIAMINE-PHOSPHATE PYROPHOSPHORYLASE"/>
    <property type="match status" value="1"/>
</dbReference>
<feature type="domain" description="Thiamine phosphate synthase/TenI" evidence="10">
    <location>
        <begin position="12"/>
        <end position="197"/>
    </location>
</feature>
<feature type="binding site" evidence="9">
    <location>
        <begin position="44"/>
        <end position="48"/>
    </location>
    <ligand>
        <name>4-amino-2-methyl-5-(diphosphooxymethyl)pyrimidine</name>
        <dbReference type="ChEBI" id="CHEBI:57841"/>
    </ligand>
</feature>
<comment type="caution">
    <text evidence="11">The sequence shown here is derived from an EMBL/GenBank/DDBJ whole genome shotgun (WGS) entry which is preliminary data.</text>
</comment>
<dbReference type="CDD" id="cd00564">
    <property type="entry name" value="TMP_TenI"/>
    <property type="match status" value="1"/>
</dbReference>
<keyword evidence="2 9" id="KW-0808">Transferase</keyword>
<feature type="binding site" evidence="9">
    <location>
        <position position="145"/>
    </location>
    <ligand>
        <name>4-amino-2-methyl-5-(diphosphooxymethyl)pyrimidine</name>
        <dbReference type="ChEBI" id="CHEBI:57841"/>
    </ligand>
</feature>
<dbReference type="GO" id="GO:0000287">
    <property type="term" value="F:magnesium ion binding"/>
    <property type="evidence" value="ECO:0007669"/>
    <property type="project" value="UniProtKB-UniRule"/>
</dbReference>
<feature type="binding site" evidence="9">
    <location>
        <position position="175"/>
    </location>
    <ligand>
        <name>2-[(2R,5Z)-2-carboxy-4-methylthiazol-5(2H)-ylidene]ethyl phosphate</name>
        <dbReference type="ChEBI" id="CHEBI:62899"/>
    </ligand>
</feature>
<evidence type="ECO:0000256" key="3">
    <source>
        <dbReference type="ARBA" id="ARBA00022723"/>
    </source>
</evidence>
<keyword evidence="3 9" id="KW-0479">Metal-binding</keyword>
<dbReference type="RefSeq" id="WP_085440569.1">
    <property type="nucleotide sequence ID" value="NZ_LVJN01000015.1"/>
</dbReference>
<dbReference type="PANTHER" id="PTHR20857:SF15">
    <property type="entry name" value="THIAMINE-PHOSPHATE SYNTHASE"/>
    <property type="match status" value="1"/>
</dbReference>
<evidence type="ECO:0000256" key="8">
    <source>
        <dbReference type="ARBA" id="ARBA00047883"/>
    </source>
</evidence>
<comment type="catalytic activity">
    <reaction evidence="8 9">
        <text>2-[(2R,5Z)-2-carboxy-4-methylthiazol-5(2H)-ylidene]ethyl phosphate + 4-amino-2-methyl-5-(diphosphooxymethyl)pyrimidine + 2 H(+) = thiamine phosphate + CO2 + diphosphate</text>
        <dbReference type="Rhea" id="RHEA:47844"/>
        <dbReference type="ChEBI" id="CHEBI:15378"/>
        <dbReference type="ChEBI" id="CHEBI:16526"/>
        <dbReference type="ChEBI" id="CHEBI:33019"/>
        <dbReference type="ChEBI" id="CHEBI:37575"/>
        <dbReference type="ChEBI" id="CHEBI:57841"/>
        <dbReference type="ChEBI" id="CHEBI:62899"/>
        <dbReference type="EC" id="2.5.1.3"/>
    </reaction>
</comment>
<reference evidence="11 12" key="1">
    <citation type="journal article" date="2016" name="BMC Genomics">
        <title>Combined genomic and structural analyses of a cultured magnetotactic bacterium reveals its niche adaptation to a dynamic environment.</title>
        <authorList>
            <person name="Araujo A.C."/>
            <person name="Morillo V."/>
            <person name="Cypriano J."/>
            <person name="Teixeira L.C."/>
            <person name="Leao P."/>
            <person name="Lyra S."/>
            <person name="Almeida L.G."/>
            <person name="Bazylinski D.A."/>
            <person name="Vasconcellos A.T."/>
            <person name="Abreu F."/>
            <person name="Lins U."/>
        </authorList>
    </citation>
    <scope>NUCLEOTIDE SEQUENCE [LARGE SCALE GENOMIC DNA]</scope>
    <source>
        <strain evidence="11 12">IT-1</strain>
    </source>
</reference>
<comment type="caution">
    <text evidence="9">Lacks conserved residue(s) required for the propagation of feature annotation.</text>
</comment>
<dbReference type="EMBL" id="LVJN01000015">
    <property type="protein sequence ID" value="OSM06831.1"/>
    <property type="molecule type" value="Genomic_DNA"/>
</dbReference>
<dbReference type="UniPathway" id="UPA00060">
    <property type="reaction ID" value="UER00141"/>
</dbReference>
<evidence type="ECO:0000259" key="10">
    <source>
        <dbReference type="Pfam" id="PF02581"/>
    </source>
</evidence>
<sequence length="217" mass="22547">MDARAVIRGVYPIIDAGWIARSGFDADPREVAAQMAALGVSVTQLRGKGDGGDFHRFAQPWMAALRAAAPGIRVIVNDRVDIALALQADGVHVGQSDLPVAVARQLMGPGKLVGTSTHTPEEIAAAQADGVDSAGFGPIYAPGAKDDPYPVNQGLHKLRDAVTLAGDLPLTAIGGITLQTLPDIAATGVASAAMISDLWRDDWAGRLAQATRLWAQA</sequence>
<feature type="binding site" evidence="9">
    <location>
        <begin position="195"/>
        <end position="196"/>
    </location>
    <ligand>
        <name>2-[(2R,5Z)-2-carboxy-4-methylthiazol-5(2H)-ylidene]ethyl phosphate</name>
        <dbReference type="ChEBI" id="CHEBI:62899"/>
    </ligand>
</feature>
<dbReference type="SUPFAM" id="SSF51391">
    <property type="entry name" value="Thiamin phosphate synthase"/>
    <property type="match status" value="1"/>
</dbReference>